<dbReference type="VEuPathDB" id="AmoebaDB:DICPUDRAFT_98084"/>
<dbReference type="OMA" id="MDKYKQN"/>
<dbReference type="STRING" id="5786.F0ZMK7"/>
<feature type="region of interest" description="Disordered" evidence="1">
    <location>
        <begin position="162"/>
        <end position="183"/>
    </location>
</feature>
<dbReference type="FunFam" id="3.90.980.20:FF:000011">
    <property type="entry name" value="Uncharacterized protein"/>
    <property type="match status" value="1"/>
</dbReference>
<organism evidence="2 3">
    <name type="scientific">Dictyostelium purpureum</name>
    <name type="common">Slime mold</name>
    <dbReference type="NCBI Taxonomy" id="5786"/>
    <lineage>
        <taxon>Eukaryota</taxon>
        <taxon>Amoebozoa</taxon>
        <taxon>Evosea</taxon>
        <taxon>Eumycetozoa</taxon>
        <taxon>Dictyostelia</taxon>
        <taxon>Dictyosteliales</taxon>
        <taxon>Dictyosteliaceae</taxon>
        <taxon>Dictyostelium</taxon>
    </lineage>
</organism>
<dbReference type="KEGG" id="dpp:DICPUDRAFT_98084"/>
<feature type="compositionally biased region" description="Low complexity" evidence="1">
    <location>
        <begin position="483"/>
        <end position="493"/>
    </location>
</feature>
<feature type="region of interest" description="Disordered" evidence="1">
    <location>
        <begin position="359"/>
        <end position="390"/>
    </location>
</feature>
<sequence length="529" mass="57844">MEDNKEEVALQILFNFKNSCEQTSSIFASTSAQTTPILGGRTFRSLSCSSPSIGIHDPTFDFVPSSPNRSYLPSLNNSTSGVPNNNNCNTNRHNNNTNSNNNNNDNESPLPPIPTIFSGLSKNSLIPSSPLSFSIGESINSANSTNNNTTNATSLLGSSSETAFQSLSSSPSHSVPSSPPTFNKNKVQNQYQLSPSSSYTNLLSSSPSVSLQNAFVQNCNISSPNLNNSLSPISLSIGSNNNSALFQNVHCVLNDCLLCSRGQPEVLIKSPTWASIMRVVFFTLHNEMKEKEFFSLKSDVYDFMTGHWDVLCLNKKKSDNWHKQIQDMLSHSKNIFESGMDKYKQNGFWRLKQNTDPWILPQKGTRKNSTSASSSPSLNLTPMSPSASSNSLIPALTSPLMLSSPTKQRLFSEEFNINGRKRSLSALEFPHSQLASSPNLESVQMDLEVRKKRNSSSEYSSVNNSPKLNLVVLGSSTGKLTPSSPILSNSSSKVRSHSVTTTITPLSRSVTSFKAISDEDDDELYIDDE</sequence>
<dbReference type="GO" id="GO:0004402">
    <property type="term" value="F:histone acetyltransferase activity"/>
    <property type="evidence" value="ECO:0000318"/>
    <property type="project" value="GO_Central"/>
</dbReference>
<dbReference type="eggNOG" id="ENOG502RB9Q">
    <property type="taxonomic scope" value="Eukaryota"/>
</dbReference>
<dbReference type="Gene3D" id="3.90.980.20">
    <property type="match status" value="1"/>
</dbReference>
<keyword evidence="3" id="KW-1185">Reference proteome</keyword>
<feature type="compositionally biased region" description="Low complexity" evidence="1">
    <location>
        <begin position="368"/>
        <end position="382"/>
    </location>
</feature>
<protein>
    <submittedName>
        <fullName evidence="2">Uncharacterized protein</fullName>
    </submittedName>
</protein>
<feature type="region of interest" description="Disordered" evidence="1">
    <location>
        <begin position="71"/>
        <end position="115"/>
    </location>
</feature>
<evidence type="ECO:0000313" key="2">
    <source>
        <dbReference type="EMBL" id="EGC34844.1"/>
    </source>
</evidence>
<proteinExistence type="predicted"/>
<reference evidence="3" key="1">
    <citation type="journal article" date="2011" name="Genome Biol.">
        <title>Comparative genomics of the social amoebae Dictyostelium discoideum and Dictyostelium purpureum.</title>
        <authorList>
            <consortium name="US DOE Joint Genome Institute (JGI-PGF)"/>
            <person name="Sucgang R."/>
            <person name="Kuo A."/>
            <person name="Tian X."/>
            <person name="Salerno W."/>
            <person name="Parikh A."/>
            <person name="Feasley C.L."/>
            <person name="Dalin E."/>
            <person name="Tu H."/>
            <person name="Huang E."/>
            <person name="Barry K."/>
            <person name="Lindquist E."/>
            <person name="Shapiro H."/>
            <person name="Bruce D."/>
            <person name="Schmutz J."/>
            <person name="Salamov A."/>
            <person name="Fey P."/>
            <person name="Gaudet P."/>
            <person name="Anjard C."/>
            <person name="Babu M.M."/>
            <person name="Basu S."/>
            <person name="Bushmanova Y."/>
            <person name="van der Wel H."/>
            <person name="Katoh-Kurasawa M."/>
            <person name="Dinh C."/>
            <person name="Coutinho P.M."/>
            <person name="Saito T."/>
            <person name="Elias M."/>
            <person name="Schaap P."/>
            <person name="Kay R.R."/>
            <person name="Henrissat B."/>
            <person name="Eichinger L."/>
            <person name="Rivero F."/>
            <person name="Putnam N.H."/>
            <person name="West C.M."/>
            <person name="Loomis W.F."/>
            <person name="Chisholm R.L."/>
            <person name="Shaulsky G."/>
            <person name="Strassmann J.E."/>
            <person name="Queller D.C."/>
            <person name="Kuspa A."/>
            <person name="Grigoriev I.V."/>
        </authorList>
    </citation>
    <scope>NUCLEOTIDE SEQUENCE [LARGE SCALE GENOMIC DNA]</scope>
    <source>
        <strain evidence="3">QSDP1</strain>
    </source>
</reference>
<dbReference type="RefSeq" id="XP_003288651.1">
    <property type="nucleotide sequence ID" value="XM_003288603.1"/>
</dbReference>
<dbReference type="OrthoDB" id="20932at2759"/>
<evidence type="ECO:0000256" key="1">
    <source>
        <dbReference type="SAM" id="MobiDB-lite"/>
    </source>
</evidence>
<dbReference type="GeneID" id="10502057"/>
<feature type="compositionally biased region" description="Low complexity" evidence="1">
    <location>
        <begin position="162"/>
        <end position="176"/>
    </location>
</feature>
<gene>
    <name evidence="2" type="ORF">DICPUDRAFT_98084</name>
</gene>
<feature type="compositionally biased region" description="Low complexity" evidence="1">
    <location>
        <begin position="76"/>
        <end position="106"/>
    </location>
</feature>
<dbReference type="Proteomes" id="UP000001064">
    <property type="component" value="Unassembled WGS sequence"/>
</dbReference>
<name>F0ZMK7_DICPU</name>
<evidence type="ECO:0000313" key="3">
    <source>
        <dbReference type="Proteomes" id="UP000001064"/>
    </source>
</evidence>
<dbReference type="FunCoup" id="F0ZMK7">
    <property type="interactions" value="229"/>
</dbReference>
<accession>F0ZMK7</accession>
<dbReference type="EMBL" id="GL871081">
    <property type="protein sequence ID" value="EGC34844.1"/>
    <property type="molecule type" value="Genomic_DNA"/>
</dbReference>
<dbReference type="InParanoid" id="F0ZMK7"/>
<feature type="region of interest" description="Disordered" evidence="1">
    <location>
        <begin position="479"/>
        <end position="501"/>
    </location>
</feature>
<dbReference type="AlphaFoldDB" id="F0ZMK7"/>